<keyword evidence="1" id="KW-1133">Transmembrane helix</keyword>
<evidence type="ECO:0000313" key="2">
    <source>
        <dbReference type="EMBL" id="GMQ34106.1"/>
    </source>
</evidence>
<reference evidence="2 3" key="1">
    <citation type="submission" date="2023-08" db="EMBL/GenBank/DDBJ databases">
        <title>Draft genome sequence of Algoriphagus taiwanensis.</title>
        <authorList>
            <person name="Takatani N."/>
            <person name="Hosokawa M."/>
            <person name="Sawabe T."/>
        </authorList>
    </citation>
    <scope>NUCLEOTIDE SEQUENCE [LARGE SCALE GENOMIC DNA]</scope>
    <source>
        <strain evidence="2 3">JCM 19755</strain>
    </source>
</reference>
<comment type="caution">
    <text evidence="2">The sequence shown here is derived from an EMBL/GenBank/DDBJ whole genome shotgun (WGS) entry which is preliminary data.</text>
</comment>
<feature type="transmembrane region" description="Helical" evidence="1">
    <location>
        <begin position="161"/>
        <end position="184"/>
    </location>
</feature>
<gene>
    <name evidence="2" type="ORF">Ataiwa_23780</name>
</gene>
<sequence length="229" mass="25072">MNLSKRKYAIIAGLSLILMAVLAGYAYGFVYGSLVFPGEGQKTLESIQSSIETFQSGIAAWIGIFILDILVAWALHLFLKNVNLHLSQVTAALRILYAAVLGVAIYHQMAALSMVSKEAASSQILYELEAFEIIWSAGLIFFGLHLIGLGVLCWKAGFVPNFWGGILIFAGFCYSGIHLAKALFSEQIHQIVQVEQVLSLPMAFAEIGLAIWLIWKGGRIPSHIKNLSQ</sequence>
<keyword evidence="1" id="KW-0812">Transmembrane</keyword>
<feature type="transmembrane region" description="Helical" evidence="1">
    <location>
        <begin position="196"/>
        <end position="215"/>
    </location>
</feature>
<evidence type="ECO:0000256" key="1">
    <source>
        <dbReference type="SAM" id="Phobius"/>
    </source>
</evidence>
<dbReference type="Proteomes" id="UP001307705">
    <property type="component" value="Unassembled WGS sequence"/>
</dbReference>
<dbReference type="Pfam" id="PF14329">
    <property type="entry name" value="DUF4386"/>
    <property type="match status" value="1"/>
</dbReference>
<evidence type="ECO:0000313" key="3">
    <source>
        <dbReference type="Proteomes" id="UP001307705"/>
    </source>
</evidence>
<organism evidence="2 3">
    <name type="scientific">Algoriphagus taiwanensis</name>
    <dbReference type="NCBI Taxonomy" id="1445656"/>
    <lineage>
        <taxon>Bacteria</taxon>
        <taxon>Pseudomonadati</taxon>
        <taxon>Bacteroidota</taxon>
        <taxon>Cytophagia</taxon>
        <taxon>Cytophagales</taxon>
        <taxon>Cyclobacteriaceae</taxon>
        <taxon>Algoriphagus</taxon>
    </lineage>
</organism>
<proteinExistence type="predicted"/>
<keyword evidence="3" id="KW-1185">Reference proteome</keyword>
<feature type="transmembrane region" description="Helical" evidence="1">
    <location>
        <begin position="58"/>
        <end position="79"/>
    </location>
</feature>
<protein>
    <recommendedName>
        <fullName evidence="4">DUF4386 domain-containing protein</fullName>
    </recommendedName>
</protein>
<accession>A0ABQ6Q1P5</accession>
<name>A0ABQ6Q1P5_9BACT</name>
<dbReference type="InterPro" id="IPR025495">
    <property type="entry name" value="DUF4386"/>
</dbReference>
<dbReference type="RefSeq" id="WP_338228938.1">
    <property type="nucleotide sequence ID" value="NZ_BTPE01000007.1"/>
</dbReference>
<feature type="transmembrane region" description="Helical" evidence="1">
    <location>
        <begin position="7"/>
        <end position="27"/>
    </location>
</feature>
<keyword evidence="1" id="KW-0472">Membrane</keyword>
<dbReference type="EMBL" id="BTPE01000007">
    <property type="protein sequence ID" value="GMQ34106.1"/>
    <property type="molecule type" value="Genomic_DNA"/>
</dbReference>
<evidence type="ECO:0008006" key="4">
    <source>
        <dbReference type="Google" id="ProtNLM"/>
    </source>
</evidence>
<feature type="transmembrane region" description="Helical" evidence="1">
    <location>
        <begin position="133"/>
        <end position="154"/>
    </location>
</feature>
<feature type="transmembrane region" description="Helical" evidence="1">
    <location>
        <begin position="91"/>
        <end position="113"/>
    </location>
</feature>